<dbReference type="InterPro" id="IPR036779">
    <property type="entry name" value="LysM_dom_sf"/>
</dbReference>
<dbReference type="AlphaFoldDB" id="A0A1C5KAS8"/>
<dbReference type="CDD" id="cd00118">
    <property type="entry name" value="LysM"/>
    <property type="match status" value="1"/>
</dbReference>
<dbReference type="SUPFAM" id="SSF54106">
    <property type="entry name" value="LysM domain"/>
    <property type="match status" value="1"/>
</dbReference>
<feature type="domain" description="LysM" evidence="3">
    <location>
        <begin position="200"/>
        <end position="247"/>
    </location>
</feature>
<gene>
    <name evidence="4" type="ORF">GA0070609_6108</name>
</gene>
<dbReference type="Pfam" id="PF01476">
    <property type="entry name" value="LysM"/>
    <property type="match status" value="1"/>
</dbReference>
<dbReference type="SMART" id="SM00257">
    <property type="entry name" value="LysM"/>
    <property type="match status" value="1"/>
</dbReference>
<dbReference type="PROSITE" id="PS51782">
    <property type="entry name" value="LYSM"/>
    <property type="match status" value="1"/>
</dbReference>
<dbReference type="Proteomes" id="UP000198217">
    <property type="component" value="Chromosome I"/>
</dbReference>
<name>A0A1C5KAS8_9ACTN</name>
<feature type="compositionally biased region" description="Low complexity" evidence="1">
    <location>
        <begin position="327"/>
        <end position="345"/>
    </location>
</feature>
<protein>
    <submittedName>
        <fullName evidence="4">LysM domain-containing protein</fullName>
    </submittedName>
</protein>
<reference evidence="4 5" key="1">
    <citation type="submission" date="2016-06" db="EMBL/GenBank/DDBJ databases">
        <authorList>
            <person name="Kjaerup R.B."/>
            <person name="Dalgaard T.S."/>
            <person name="Juul-Madsen H.R."/>
        </authorList>
    </citation>
    <scope>NUCLEOTIDE SEQUENCE [LARGE SCALE GENOMIC DNA]</scope>
    <source>
        <strain evidence="4 5">DSM 43904</strain>
    </source>
</reference>
<dbReference type="RefSeq" id="WP_088996909.1">
    <property type="nucleotide sequence ID" value="NZ_LT607750.1"/>
</dbReference>
<feature type="transmembrane region" description="Helical" evidence="2">
    <location>
        <begin position="15"/>
        <end position="40"/>
    </location>
</feature>
<organism evidence="4 5">
    <name type="scientific">Micromonospora echinaurantiaca</name>
    <dbReference type="NCBI Taxonomy" id="47857"/>
    <lineage>
        <taxon>Bacteria</taxon>
        <taxon>Bacillati</taxon>
        <taxon>Actinomycetota</taxon>
        <taxon>Actinomycetes</taxon>
        <taxon>Micromonosporales</taxon>
        <taxon>Micromonosporaceae</taxon>
        <taxon>Micromonospora</taxon>
    </lineage>
</organism>
<evidence type="ECO:0000256" key="2">
    <source>
        <dbReference type="SAM" id="Phobius"/>
    </source>
</evidence>
<feature type="compositionally biased region" description="Low complexity" evidence="1">
    <location>
        <begin position="283"/>
        <end position="305"/>
    </location>
</feature>
<evidence type="ECO:0000256" key="1">
    <source>
        <dbReference type="SAM" id="MobiDB-lite"/>
    </source>
</evidence>
<feature type="region of interest" description="Disordered" evidence="1">
    <location>
        <begin position="245"/>
        <end position="345"/>
    </location>
</feature>
<keyword evidence="2" id="KW-0472">Membrane</keyword>
<feature type="transmembrane region" description="Helical" evidence="2">
    <location>
        <begin position="361"/>
        <end position="383"/>
    </location>
</feature>
<accession>A0A1C5KAS8</accession>
<feature type="transmembrane region" description="Helical" evidence="2">
    <location>
        <begin position="66"/>
        <end position="90"/>
    </location>
</feature>
<feature type="compositionally biased region" description="Low complexity" evidence="1">
    <location>
        <begin position="409"/>
        <end position="426"/>
    </location>
</feature>
<sequence length="436" mass="43286">MAASGRSVARRTGRILTGFVALVVLCAVLVGGPVALLALAGNPLPDHVPTVGEIGATLTSRDDGRLFLRALALAGWLGWASFALSVLVELGAQALRRPAPRLPGMSRQQRAAAALVGSVALIVATAPAASAATATMQPYAQPAAPAAVAPLVPASVPPSASEAAWYSIASPALSPGAGGSGALSPGAGGSGSRAPGAGTPVYRVAKGDYLGAVAERYLGEFGDYRELARLNRLDDPDRIRAGQLLKLPAQASDRGARPHATGRLVARPTRPALPGRPIPGRTAPEQPAPGKAAAGQQAPGQTTPGRVAQGKAGSGQAVEGSAGATQGRPGAAPPEAQAPGGAPVTVGAARAGEADRMNRPLAVAAVLTVASIVGAQVGAVLGLRRRPATVRADSSGLGGTARRRGGAVRGARSGRGQARAHASAAGELPVGRHRRD</sequence>
<evidence type="ECO:0000313" key="4">
    <source>
        <dbReference type="EMBL" id="SCG79862.1"/>
    </source>
</evidence>
<feature type="transmembrane region" description="Helical" evidence="2">
    <location>
        <begin position="111"/>
        <end position="132"/>
    </location>
</feature>
<evidence type="ECO:0000313" key="5">
    <source>
        <dbReference type="Proteomes" id="UP000198217"/>
    </source>
</evidence>
<keyword evidence="2" id="KW-0812">Transmembrane</keyword>
<feature type="region of interest" description="Disordered" evidence="1">
    <location>
        <begin position="177"/>
        <end position="196"/>
    </location>
</feature>
<keyword evidence="2" id="KW-1133">Transmembrane helix</keyword>
<dbReference type="Gene3D" id="3.10.350.10">
    <property type="entry name" value="LysM domain"/>
    <property type="match status" value="1"/>
</dbReference>
<keyword evidence="5" id="KW-1185">Reference proteome</keyword>
<dbReference type="EMBL" id="LT607750">
    <property type="protein sequence ID" value="SCG79862.1"/>
    <property type="molecule type" value="Genomic_DNA"/>
</dbReference>
<feature type="compositionally biased region" description="Gly residues" evidence="1">
    <location>
        <begin position="177"/>
        <end position="191"/>
    </location>
</feature>
<evidence type="ECO:0000259" key="3">
    <source>
        <dbReference type="PROSITE" id="PS51782"/>
    </source>
</evidence>
<dbReference type="InterPro" id="IPR018392">
    <property type="entry name" value="LysM"/>
</dbReference>
<feature type="region of interest" description="Disordered" evidence="1">
    <location>
        <begin position="391"/>
        <end position="436"/>
    </location>
</feature>
<proteinExistence type="predicted"/>